<sequence>MLNVVDPNIPLMDTCSVQITTEIIQANPYAIKMIFKEWLVEEAGDIPHLKLTFREDINQTSLYFDMRESAIDMSLLPSAFGTRLNITLSGSRITSTTTVFFQSQLMSKVKKQIGYSRVNALNASLSLKKEALLCQVIPSQEGVFPQANYLIFIFGQGLAMVQILHPELTLIESQVQNNKSDIPKKYKDQIEAMMKDMTPSDFKVDLLTSNIVPAITNHISKRPKGLVKAMPVQPGQRKYRQIKNTTMPKSREAVHPCLMNI</sequence>
<comment type="caution">
    <text evidence="1">The sequence shown here is derived from an EMBL/GenBank/DDBJ whole genome shotgun (WGS) entry which is preliminary data.</text>
</comment>
<organism evidence="1 2">
    <name type="scientific">Armadillidium nasatum</name>
    <dbReference type="NCBI Taxonomy" id="96803"/>
    <lineage>
        <taxon>Eukaryota</taxon>
        <taxon>Metazoa</taxon>
        <taxon>Ecdysozoa</taxon>
        <taxon>Arthropoda</taxon>
        <taxon>Crustacea</taxon>
        <taxon>Multicrustacea</taxon>
        <taxon>Malacostraca</taxon>
        <taxon>Eumalacostraca</taxon>
        <taxon>Peracarida</taxon>
        <taxon>Isopoda</taxon>
        <taxon>Oniscidea</taxon>
        <taxon>Crinocheta</taxon>
        <taxon>Armadillidiidae</taxon>
        <taxon>Armadillidium</taxon>
    </lineage>
</organism>
<name>A0A5N5SKK8_9CRUS</name>
<evidence type="ECO:0000313" key="1">
    <source>
        <dbReference type="EMBL" id="KAB7494516.1"/>
    </source>
</evidence>
<dbReference type="Proteomes" id="UP000326759">
    <property type="component" value="Unassembled WGS sequence"/>
</dbReference>
<dbReference type="AlphaFoldDB" id="A0A5N5SKK8"/>
<dbReference type="EMBL" id="SEYY01023955">
    <property type="protein sequence ID" value="KAB7494516.1"/>
    <property type="molecule type" value="Genomic_DNA"/>
</dbReference>
<proteinExistence type="predicted"/>
<protein>
    <submittedName>
        <fullName evidence="1">Uncharacterized protein</fullName>
    </submittedName>
</protein>
<accession>A0A5N5SKK8</accession>
<gene>
    <name evidence="1" type="ORF">Anas_00371</name>
</gene>
<dbReference type="OrthoDB" id="10398843at2759"/>
<evidence type="ECO:0000313" key="2">
    <source>
        <dbReference type="Proteomes" id="UP000326759"/>
    </source>
</evidence>
<reference evidence="1 2" key="1">
    <citation type="journal article" date="2019" name="PLoS Biol.">
        <title>Sex chromosomes control vertical transmission of feminizing Wolbachia symbionts in an isopod.</title>
        <authorList>
            <person name="Becking T."/>
            <person name="Chebbi M.A."/>
            <person name="Giraud I."/>
            <person name="Moumen B."/>
            <person name="Laverre T."/>
            <person name="Caubet Y."/>
            <person name="Peccoud J."/>
            <person name="Gilbert C."/>
            <person name="Cordaux R."/>
        </authorList>
    </citation>
    <scope>NUCLEOTIDE SEQUENCE [LARGE SCALE GENOMIC DNA]</scope>
    <source>
        <strain evidence="1">ANa2</strain>
        <tissue evidence="1">Whole body excluding digestive tract and cuticle</tissue>
    </source>
</reference>
<keyword evidence="2" id="KW-1185">Reference proteome</keyword>